<dbReference type="RefSeq" id="WP_156368248.1">
    <property type="nucleotide sequence ID" value="NZ_CADEAQ010000007.1"/>
</dbReference>
<organism evidence="1 2">
    <name type="scientific">Brucella intermedia</name>
    <dbReference type="NCBI Taxonomy" id="94625"/>
    <lineage>
        <taxon>Bacteria</taxon>
        <taxon>Pseudomonadati</taxon>
        <taxon>Pseudomonadota</taxon>
        <taxon>Alphaproteobacteria</taxon>
        <taxon>Hyphomicrobiales</taxon>
        <taxon>Brucellaceae</taxon>
        <taxon>Brucella/Ochrobactrum group</taxon>
        <taxon>Brucella</taxon>
    </lineage>
</organism>
<evidence type="ECO:0000313" key="1">
    <source>
        <dbReference type="EMBL" id="HHV68460.1"/>
    </source>
</evidence>
<sequence length="102" mass="10519">MTGRAGHCPVLPLCAHGQLPDARALIAAIPAKAVPLKEYGLHRGAGADFLLAKADASTASWPAEHRICGFSDTLVSQTKIGTVTCGGRSILREPARNVACSG</sequence>
<dbReference type="AlphaFoldDB" id="A0A7V6U003"/>
<protein>
    <submittedName>
        <fullName evidence="1">Uncharacterized protein</fullName>
    </submittedName>
</protein>
<gene>
    <name evidence="1" type="ORF">GXX48_12555</name>
</gene>
<reference evidence="1 2" key="1">
    <citation type="journal article" date="2020" name="Biotechnol. Biofuels">
        <title>New insights from the biogas microbiome by comprehensive genome-resolved metagenomics of nearly 1600 species originating from multiple anaerobic digesters.</title>
        <authorList>
            <person name="Campanaro S."/>
            <person name="Treu L."/>
            <person name="Rodriguez-R L.M."/>
            <person name="Kovalovszki A."/>
            <person name="Ziels R.M."/>
            <person name="Maus I."/>
            <person name="Zhu X."/>
            <person name="Kougias P.G."/>
            <person name="Basile A."/>
            <person name="Luo G."/>
            <person name="Schluter A."/>
            <person name="Konstantinidis K.T."/>
            <person name="Angelidaki I."/>
        </authorList>
    </citation>
    <scope>NUCLEOTIDE SEQUENCE [LARGE SCALE GENOMIC DNA]</scope>
    <source>
        <strain evidence="1">AS04akNAM_66</strain>
    </source>
</reference>
<accession>A0A7V6U003</accession>
<evidence type="ECO:0000313" key="2">
    <source>
        <dbReference type="Proteomes" id="UP000551563"/>
    </source>
</evidence>
<dbReference type="EMBL" id="DUMN01000362">
    <property type="protein sequence ID" value="HHV68460.1"/>
    <property type="molecule type" value="Genomic_DNA"/>
</dbReference>
<name>A0A7V6U003_9HYPH</name>
<proteinExistence type="predicted"/>
<dbReference type="Proteomes" id="UP000551563">
    <property type="component" value="Unassembled WGS sequence"/>
</dbReference>
<comment type="caution">
    <text evidence="1">The sequence shown here is derived from an EMBL/GenBank/DDBJ whole genome shotgun (WGS) entry which is preliminary data.</text>
</comment>